<comment type="caution">
    <text evidence="2">The sequence shown here is derived from an EMBL/GenBank/DDBJ whole genome shotgun (WGS) entry which is preliminary data.</text>
</comment>
<proteinExistence type="predicted"/>
<keyword evidence="3" id="KW-1185">Reference proteome</keyword>
<evidence type="ECO:0000256" key="1">
    <source>
        <dbReference type="SAM" id="MobiDB-lite"/>
    </source>
</evidence>
<dbReference type="Proteomes" id="UP001365542">
    <property type="component" value="Unassembled WGS sequence"/>
</dbReference>
<accession>A0AAV9X794</accession>
<evidence type="ECO:0000313" key="3">
    <source>
        <dbReference type="Proteomes" id="UP001365542"/>
    </source>
</evidence>
<feature type="compositionally biased region" description="Polar residues" evidence="1">
    <location>
        <begin position="300"/>
        <end position="317"/>
    </location>
</feature>
<sequence length="460" mass="51220">MRNILKERLEDVSGIQKLRSSVRQDLFDPDHFIKEYPVAIQAPAKISDLKQIDMAVGRTLRHRPSVDLFSAAQAARRDIWRAHTGPELNKMRSVDNLKSKPAVDLMEAANFARKSRGEELLPQPVAQPAPVERDSSETPRYANFSTPFAYADGGSPRLGSPRAGTPNSGAASPRPGTPVQVNFSRPSSRRSEFKTLRRRSQSLEIQAPVIQIDNQRPSTSSSTRSFVLYPPSAFKRKSPPPVPPKDDDDDTESIAELASKFPLPAKTPPGSIKSPTASLRSVSIRSPPASIKTHSRKSTRTSINSTTFHASTPSTPGNEIQVMEVLKPNGELHERYSTQSEDVDFTTRIGAPVVHETIIPKVHNITTTEITRHHHTHEIRQHIQPISEKKYEPERHYVQTLDGGFVEVTAEAAERLKTRYKYVTRVEETVSSTKVPVAPTYTWKPPAPKQVQNRSRGHTA</sequence>
<organism evidence="2 3">
    <name type="scientific">Orbilia ellipsospora</name>
    <dbReference type="NCBI Taxonomy" id="2528407"/>
    <lineage>
        <taxon>Eukaryota</taxon>
        <taxon>Fungi</taxon>
        <taxon>Dikarya</taxon>
        <taxon>Ascomycota</taxon>
        <taxon>Pezizomycotina</taxon>
        <taxon>Orbiliomycetes</taxon>
        <taxon>Orbiliales</taxon>
        <taxon>Orbiliaceae</taxon>
        <taxon>Orbilia</taxon>
    </lineage>
</organism>
<reference evidence="2 3" key="1">
    <citation type="submission" date="2019-10" db="EMBL/GenBank/DDBJ databases">
        <authorList>
            <person name="Palmer J.M."/>
        </authorList>
    </citation>
    <scope>NUCLEOTIDE SEQUENCE [LARGE SCALE GENOMIC DNA]</scope>
    <source>
        <strain evidence="2 3">TWF694</strain>
    </source>
</reference>
<gene>
    <name evidence="2" type="ORF">TWF694_011769</name>
</gene>
<feature type="region of interest" description="Disordered" evidence="1">
    <location>
        <begin position="115"/>
        <end position="317"/>
    </location>
</feature>
<protein>
    <submittedName>
        <fullName evidence="2">Uncharacterized protein</fullName>
    </submittedName>
</protein>
<name>A0AAV9X794_9PEZI</name>
<dbReference type="EMBL" id="JAVHJO010000009">
    <property type="protein sequence ID" value="KAK6537589.1"/>
    <property type="molecule type" value="Genomic_DNA"/>
</dbReference>
<feature type="region of interest" description="Disordered" evidence="1">
    <location>
        <begin position="439"/>
        <end position="460"/>
    </location>
</feature>
<feature type="compositionally biased region" description="Polar residues" evidence="1">
    <location>
        <begin position="212"/>
        <end position="225"/>
    </location>
</feature>
<dbReference type="AlphaFoldDB" id="A0AAV9X794"/>
<feature type="compositionally biased region" description="Polar residues" evidence="1">
    <location>
        <begin position="273"/>
        <end position="284"/>
    </location>
</feature>
<evidence type="ECO:0000313" key="2">
    <source>
        <dbReference type="EMBL" id="KAK6537589.1"/>
    </source>
</evidence>